<comment type="caution">
    <text evidence="2">The sequence shown here is derived from an EMBL/GenBank/DDBJ whole genome shotgun (WGS) entry which is preliminary data.</text>
</comment>
<dbReference type="Proteomes" id="UP001375743">
    <property type="component" value="Unassembled WGS sequence"/>
</dbReference>
<gene>
    <name evidence="2" type="ORF">U1T56_07685</name>
</gene>
<proteinExistence type="predicted"/>
<sequence length="60" mass="7357">MTRRSTRGASVRAMLERVACWQQRRRTRRLLWQLDERELQDIGLSRADVWAETRKPFWRA</sequence>
<keyword evidence="3" id="KW-1185">Reference proteome</keyword>
<protein>
    <submittedName>
        <fullName evidence="2">DUF1127 domain-containing protein</fullName>
    </submittedName>
</protein>
<dbReference type="Pfam" id="PF06568">
    <property type="entry name" value="YjiS-like"/>
    <property type="match status" value="1"/>
</dbReference>
<evidence type="ECO:0000313" key="3">
    <source>
        <dbReference type="Proteomes" id="UP001375743"/>
    </source>
</evidence>
<dbReference type="EMBL" id="JBBLZC010000006">
    <property type="protein sequence ID" value="MEK0083027.1"/>
    <property type="molecule type" value="Genomic_DNA"/>
</dbReference>
<name>A0ABU8XSS2_9PROT</name>
<reference evidence="2 3" key="1">
    <citation type="submission" date="2024-01" db="EMBL/GenBank/DDBJ databases">
        <title>Multi-omics insights into the function and evolution of sodium benzoate biodegradation pathways in Benzoatithermus flavus gen. nov., sp. nov. from hot spring.</title>
        <authorList>
            <person name="Hu C.-J."/>
            <person name="Li W.-J."/>
        </authorList>
    </citation>
    <scope>NUCLEOTIDE SEQUENCE [LARGE SCALE GENOMIC DNA]</scope>
    <source>
        <strain evidence="2 3">SYSU G07066</strain>
    </source>
</reference>
<dbReference type="InterPro" id="IPR009506">
    <property type="entry name" value="YjiS-like"/>
</dbReference>
<evidence type="ECO:0000313" key="2">
    <source>
        <dbReference type="EMBL" id="MEK0083027.1"/>
    </source>
</evidence>
<accession>A0ABU8XSS2</accession>
<organism evidence="2 3">
    <name type="scientific">Benzoatithermus flavus</name>
    <dbReference type="NCBI Taxonomy" id="3108223"/>
    <lineage>
        <taxon>Bacteria</taxon>
        <taxon>Pseudomonadati</taxon>
        <taxon>Pseudomonadota</taxon>
        <taxon>Alphaproteobacteria</taxon>
        <taxon>Geminicoccales</taxon>
        <taxon>Geminicoccaceae</taxon>
        <taxon>Benzoatithermus</taxon>
    </lineage>
</organism>
<evidence type="ECO:0000259" key="1">
    <source>
        <dbReference type="Pfam" id="PF06568"/>
    </source>
</evidence>
<feature type="domain" description="YjiS-like" evidence="1">
    <location>
        <begin position="16"/>
        <end position="49"/>
    </location>
</feature>
<dbReference type="RefSeq" id="WP_418158880.1">
    <property type="nucleotide sequence ID" value="NZ_JBBLZC010000006.1"/>
</dbReference>